<evidence type="ECO:0000256" key="1">
    <source>
        <dbReference type="ARBA" id="ARBA00004555"/>
    </source>
</evidence>
<organism evidence="6 7">
    <name type="scientific">Genlisea aurea</name>
    <dbReference type="NCBI Taxonomy" id="192259"/>
    <lineage>
        <taxon>Eukaryota</taxon>
        <taxon>Viridiplantae</taxon>
        <taxon>Streptophyta</taxon>
        <taxon>Embryophyta</taxon>
        <taxon>Tracheophyta</taxon>
        <taxon>Spermatophyta</taxon>
        <taxon>Magnoliopsida</taxon>
        <taxon>eudicotyledons</taxon>
        <taxon>Gunneridae</taxon>
        <taxon>Pentapetalae</taxon>
        <taxon>asterids</taxon>
        <taxon>lamiids</taxon>
        <taxon>Lamiales</taxon>
        <taxon>Lentibulariaceae</taxon>
        <taxon>Genlisea</taxon>
    </lineage>
</organism>
<comment type="subcellular location">
    <subcellularLocation>
        <location evidence="1">Golgi apparatus</location>
    </subcellularLocation>
</comment>
<keyword evidence="7" id="KW-1185">Reference proteome</keyword>
<evidence type="ECO:0008006" key="8">
    <source>
        <dbReference type="Google" id="ProtNLM"/>
    </source>
</evidence>
<proteinExistence type="predicted"/>
<dbReference type="GO" id="GO:0005794">
    <property type="term" value="C:Golgi apparatus"/>
    <property type="evidence" value="ECO:0007669"/>
    <property type="project" value="UniProtKB-SubCell"/>
</dbReference>
<gene>
    <name evidence="6" type="ORF">M569_03692</name>
</gene>
<protein>
    <recommendedName>
        <fullName evidence="8">GRIP domain-containing protein</fullName>
    </recommendedName>
</protein>
<dbReference type="OrthoDB" id="71227at2759"/>
<dbReference type="Proteomes" id="UP000015453">
    <property type="component" value="Unassembled WGS sequence"/>
</dbReference>
<dbReference type="GO" id="GO:0007030">
    <property type="term" value="P:Golgi organization"/>
    <property type="evidence" value="ECO:0007669"/>
    <property type="project" value="TreeGrafter"/>
</dbReference>
<feature type="region of interest" description="Disordered" evidence="5">
    <location>
        <begin position="171"/>
        <end position="190"/>
    </location>
</feature>
<feature type="coiled-coil region" evidence="4">
    <location>
        <begin position="190"/>
        <end position="304"/>
    </location>
</feature>
<dbReference type="GO" id="GO:0031267">
    <property type="term" value="F:small GTPase binding"/>
    <property type="evidence" value="ECO:0007669"/>
    <property type="project" value="TreeGrafter"/>
</dbReference>
<feature type="coiled-coil region" evidence="4">
    <location>
        <begin position="73"/>
        <end position="121"/>
    </location>
</feature>
<feature type="compositionally biased region" description="Polar residues" evidence="5">
    <location>
        <begin position="324"/>
        <end position="338"/>
    </location>
</feature>
<feature type="region of interest" description="Disordered" evidence="5">
    <location>
        <begin position="314"/>
        <end position="341"/>
    </location>
</feature>
<evidence type="ECO:0000256" key="4">
    <source>
        <dbReference type="SAM" id="Coils"/>
    </source>
</evidence>
<dbReference type="AlphaFoldDB" id="S8EET0"/>
<evidence type="ECO:0000256" key="3">
    <source>
        <dbReference type="ARBA" id="ARBA00023054"/>
    </source>
</evidence>
<sequence>MWSSVATLKESLTQIANGVHDDEDDQELSSIYTPPRQRLDAAATPDSNHRDFGNLNPADSPIVSIFGLKKKKIHQYKSEIKRLQESEAEIKALSVNYAALLKEKEDQISRLSDENGTLKRNLVAANAVAISKKVGIFTTNHEHRTAAKVRSFGRLQSNGILRRTDELGDEIISSNAEDSTGTKYDRDTSQERYEGQIKQLVEELDNERGKFASVQSRLQEEQKLSRSLQQELSSLKDENSKVSSEMQKAYDELNQKIQEIGTLQMELRNKEELYGTIENLRNRIAALEDENQNIKKEKVGFEDALKAVRSYPARKDFQDDVPPETQSSSMNETSVDSSETLKRLRKLEKDVQESSQERDKALKELKRLKKHLLEKESEESEKMDEDTKIIEELRSINERQRTQVVHLEHALSDAHRIQAEMKASHNDELSKAKNTVEDLNKRLSSSLGTLHAKNTEIHNLQTALGQYYAEIEAKERLVEELSVKRDELARVSNQLQEALRYLETSKKEKEEMLSRQSQLDSMLGDGKKRIKKLEEDNEKLRRALEQSMTRLNRMSVDSDFLVDRRIVIKLLVTYLQRNHSKEVVLDLMVRMLGFSVEDKQRIGIAEEVGGGLVRGVLGLPGRLVGGMLSSGSGSRAVASSDDHQSFADLWVDFLLQETEREK</sequence>
<name>S8EET0_9LAMI</name>
<comment type="caution">
    <text evidence="6">The sequence shown here is derived from an EMBL/GenBank/DDBJ whole genome shotgun (WGS) entry which is preliminary data.</text>
</comment>
<dbReference type="GO" id="GO:0006888">
    <property type="term" value="P:endoplasmic reticulum to Golgi vesicle-mediated transport"/>
    <property type="evidence" value="ECO:0007669"/>
    <property type="project" value="TreeGrafter"/>
</dbReference>
<feature type="coiled-coil region" evidence="4">
    <location>
        <begin position="471"/>
        <end position="557"/>
    </location>
</feature>
<evidence type="ECO:0000313" key="6">
    <source>
        <dbReference type="EMBL" id="EPS71067.1"/>
    </source>
</evidence>
<evidence type="ECO:0000256" key="2">
    <source>
        <dbReference type="ARBA" id="ARBA00023034"/>
    </source>
</evidence>
<feature type="region of interest" description="Disordered" evidence="5">
    <location>
        <begin position="32"/>
        <end position="55"/>
    </location>
</feature>
<reference evidence="6 7" key="1">
    <citation type="journal article" date="2013" name="BMC Genomics">
        <title>The miniature genome of a carnivorous plant Genlisea aurea contains a low number of genes and short non-coding sequences.</title>
        <authorList>
            <person name="Leushkin E.V."/>
            <person name="Sutormin R.A."/>
            <person name="Nabieva E.R."/>
            <person name="Penin A.A."/>
            <person name="Kondrashov A.S."/>
            <person name="Logacheva M.D."/>
        </authorList>
    </citation>
    <scope>NUCLEOTIDE SEQUENCE [LARGE SCALE GENOMIC DNA]</scope>
</reference>
<dbReference type="PANTHER" id="PTHR18921:SF2">
    <property type="entry name" value="THYROID RECEPTOR-INTERACTING PROTEIN 11"/>
    <property type="match status" value="1"/>
</dbReference>
<evidence type="ECO:0000313" key="7">
    <source>
        <dbReference type="Proteomes" id="UP000015453"/>
    </source>
</evidence>
<accession>S8EET0</accession>
<evidence type="ECO:0000256" key="5">
    <source>
        <dbReference type="SAM" id="MobiDB-lite"/>
    </source>
</evidence>
<keyword evidence="3 4" id="KW-0175">Coiled coil</keyword>
<dbReference type="EMBL" id="AUSU01001425">
    <property type="protein sequence ID" value="EPS71067.1"/>
    <property type="molecule type" value="Genomic_DNA"/>
</dbReference>
<feature type="compositionally biased region" description="Polar residues" evidence="5">
    <location>
        <begin position="172"/>
        <end position="182"/>
    </location>
</feature>
<keyword evidence="2" id="KW-0333">Golgi apparatus</keyword>
<dbReference type="PANTHER" id="PTHR18921">
    <property type="entry name" value="MYOSIN HEAVY CHAIN - RELATED"/>
    <property type="match status" value="1"/>
</dbReference>
<feature type="non-terminal residue" evidence="6">
    <location>
        <position position="662"/>
    </location>
</feature>